<dbReference type="GO" id="GO:0005506">
    <property type="term" value="F:iron ion binding"/>
    <property type="evidence" value="ECO:0007669"/>
    <property type="project" value="InterPro"/>
</dbReference>
<proteinExistence type="inferred from homology"/>
<comment type="cofactor">
    <cofactor evidence="1 7">
        <name>heme</name>
        <dbReference type="ChEBI" id="CHEBI:30413"/>
    </cofactor>
</comment>
<accession>A0A2I2F239</accession>
<dbReference type="GO" id="GO:0020037">
    <property type="term" value="F:heme binding"/>
    <property type="evidence" value="ECO:0007669"/>
    <property type="project" value="InterPro"/>
</dbReference>
<protein>
    <submittedName>
        <fullName evidence="9">Cytochrome P450</fullName>
    </submittedName>
</protein>
<dbReference type="GeneID" id="36522617"/>
<dbReference type="PANTHER" id="PTHR46206">
    <property type="entry name" value="CYTOCHROME P450"/>
    <property type="match status" value="1"/>
</dbReference>
<dbReference type="RefSeq" id="XP_024668680.1">
    <property type="nucleotide sequence ID" value="XM_024815457.1"/>
</dbReference>
<keyword evidence="8" id="KW-1133">Transmembrane helix</keyword>
<dbReference type="InterPro" id="IPR001128">
    <property type="entry name" value="Cyt_P450"/>
</dbReference>
<evidence type="ECO:0000256" key="1">
    <source>
        <dbReference type="ARBA" id="ARBA00001971"/>
    </source>
</evidence>
<dbReference type="InterPro" id="IPR002403">
    <property type="entry name" value="Cyt_P450_E_grp-IV"/>
</dbReference>
<gene>
    <name evidence="9" type="ORF">BDW47DRAFT_120201</name>
</gene>
<dbReference type="InterPro" id="IPR036396">
    <property type="entry name" value="Cyt_P450_sf"/>
</dbReference>
<evidence type="ECO:0000256" key="8">
    <source>
        <dbReference type="SAM" id="Phobius"/>
    </source>
</evidence>
<dbReference type="EMBL" id="KZ559175">
    <property type="protein sequence ID" value="PLB34668.1"/>
    <property type="molecule type" value="Genomic_DNA"/>
</dbReference>
<keyword evidence="8" id="KW-0472">Membrane</keyword>
<dbReference type="Proteomes" id="UP000234585">
    <property type="component" value="Unassembled WGS sequence"/>
</dbReference>
<reference evidence="9 10" key="1">
    <citation type="submission" date="2017-12" db="EMBL/GenBank/DDBJ databases">
        <authorList>
            <consortium name="DOE Joint Genome Institute"/>
            <person name="Haridas S."/>
            <person name="Kjaerbolling I."/>
            <person name="Vesth T.C."/>
            <person name="Frisvad J.C."/>
            <person name="Nybo J.L."/>
            <person name="Theobald S."/>
            <person name="Kuo A."/>
            <person name="Bowyer P."/>
            <person name="Matsuda Y."/>
            <person name="Mondo S."/>
            <person name="Lyhne E.K."/>
            <person name="Kogle M.E."/>
            <person name="Clum A."/>
            <person name="Lipzen A."/>
            <person name="Salamov A."/>
            <person name="Ngan C.Y."/>
            <person name="Daum C."/>
            <person name="Chiniquy J."/>
            <person name="Barry K."/>
            <person name="LaButti K."/>
            <person name="Simmons B.A."/>
            <person name="Magnuson J.K."/>
            <person name="Mortensen U.H."/>
            <person name="Larsen T.O."/>
            <person name="Grigoriev I.V."/>
            <person name="Baker S.E."/>
            <person name="Andersen M.R."/>
            <person name="Nordberg H.P."/>
            <person name="Cantor M.N."/>
            <person name="Hua S.X."/>
        </authorList>
    </citation>
    <scope>NUCLEOTIDE SEQUENCE [LARGE SCALE GENOMIC DNA]</scope>
    <source>
        <strain evidence="9 10">CBS 102.13</strain>
    </source>
</reference>
<evidence type="ECO:0000256" key="4">
    <source>
        <dbReference type="ARBA" id="ARBA00023002"/>
    </source>
</evidence>
<dbReference type="PANTHER" id="PTHR46206:SF4">
    <property type="entry name" value="P450, PUTATIVE (EUROFUNG)-RELATED"/>
    <property type="match status" value="1"/>
</dbReference>
<name>A0A2I2F239_ASPCN</name>
<dbReference type="GO" id="GO:0016705">
    <property type="term" value="F:oxidoreductase activity, acting on paired donors, with incorporation or reduction of molecular oxygen"/>
    <property type="evidence" value="ECO:0007669"/>
    <property type="project" value="InterPro"/>
</dbReference>
<keyword evidence="6" id="KW-0503">Monooxygenase</keyword>
<dbReference type="SMR" id="A0A2I2F239"/>
<dbReference type="GO" id="GO:0019748">
    <property type="term" value="P:secondary metabolic process"/>
    <property type="evidence" value="ECO:0007669"/>
    <property type="project" value="UniProtKB-ARBA"/>
</dbReference>
<evidence type="ECO:0000313" key="10">
    <source>
        <dbReference type="Proteomes" id="UP000234585"/>
    </source>
</evidence>
<feature type="transmembrane region" description="Helical" evidence="8">
    <location>
        <begin position="12"/>
        <end position="35"/>
    </location>
</feature>
<organism evidence="9 10">
    <name type="scientific">Aspergillus candidus</name>
    <dbReference type="NCBI Taxonomy" id="41067"/>
    <lineage>
        <taxon>Eukaryota</taxon>
        <taxon>Fungi</taxon>
        <taxon>Dikarya</taxon>
        <taxon>Ascomycota</taxon>
        <taxon>Pezizomycotina</taxon>
        <taxon>Eurotiomycetes</taxon>
        <taxon>Eurotiomycetidae</taxon>
        <taxon>Eurotiales</taxon>
        <taxon>Aspergillaceae</taxon>
        <taxon>Aspergillus</taxon>
        <taxon>Aspergillus subgen. Circumdati</taxon>
    </lineage>
</organism>
<evidence type="ECO:0000256" key="5">
    <source>
        <dbReference type="ARBA" id="ARBA00023004"/>
    </source>
</evidence>
<dbReference type="AlphaFoldDB" id="A0A2I2F239"/>
<sequence length="529" mass="60090">MDFFPKSEPVKGYVLAALVSAIAVCLLIVVADYLYGWSIRKQLGDIPIVGDNSDVCSLLQRRSAEGDLVKETTQAYQQYTKNGLPWAIRPLNRFYWICLPPQSAREWSYLPQDHLNFIKLVEKENMHHRHSNLASPTVANALLKCNKKPYLDAFSYMVGSQVDQLIPSAFPVSPGEKGWQVINVWERLYYVLSRVMIACILGPEFASDQKLLELYVSYNSLITSHTSTCVRFPRPLHSLVSRFAPTNRKLRTVMKELKSRLIPEIRCQVCRLRSEKSQNRSCSLLDAVIEECMAENTIGRETRHFDEEKQISQIADKIMFLHFESALPVTMAVTTIIYRIMVNPECVAPLREELQAALPTGQCTTPDVMNQCPKLESFMRENQRLHGSSLYCSSRLVIKPVHIPSLGRTFPAGSILTLPWYWMARDPDLYPNPDRFDSNRFYDASSGGCTARLTTTSDKFLGFGYGAVTCPGRFLTSRLIQTVFAKILLDFDVTCMPSRQEFPFNTLSSSFSMPNSEIEARIRPRAGKM</sequence>
<dbReference type="Pfam" id="PF00067">
    <property type="entry name" value="p450"/>
    <property type="match status" value="1"/>
</dbReference>
<evidence type="ECO:0000256" key="7">
    <source>
        <dbReference type="PIRSR" id="PIRSR602403-1"/>
    </source>
</evidence>
<dbReference type="Gene3D" id="1.10.630.10">
    <property type="entry name" value="Cytochrome P450"/>
    <property type="match status" value="1"/>
</dbReference>
<dbReference type="STRING" id="41067.A0A2I2F239"/>
<evidence type="ECO:0000313" key="9">
    <source>
        <dbReference type="EMBL" id="PLB34668.1"/>
    </source>
</evidence>
<keyword evidence="4" id="KW-0560">Oxidoreductase</keyword>
<dbReference type="CDD" id="cd11041">
    <property type="entry name" value="CYP503A1-like"/>
    <property type="match status" value="1"/>
</dbReference>
<keyword evidence="7" id="KW-0349">Heme</keyword>
<feature type="binding site" description="axial binding residue" evidence="7">
    <location>
        <position position="470"/>
    </location>
    <ligand>
        <name>heme</name>
        <dbReference type="ChEBI" id="CHEBI:30413"/>
    </ligand>
    <ligandPart>
        <name>Fe</name>
        <dbReference type="ChEBI" id="CHEBI:18248"/>
    </ligandPart>
</feature>
<dbReference type="GO" id="GO:0004497">
    <property type="term" value="F:monooxygenase activity"/>
    <property type="evidence" value="ECO:0007669"/>
    <property type="project" value="UniProtKB-KW"/>
</dbReference>
<keyword evidence="3 7" id="KW-0479">Metal-binding</keyword>
<dbReference type="OrthoDB" id="1844152at2759"/>
<dbReference type="PRINTS" id="PR00465">
    <property type="entry name" value="EP450IV"/>
</dbReference>
<keyword evidence="10" id="KW-1185">Reference proteome</keyword>
<evidence type="ECO:0000256" key="2">
    <source>
        <dbReference type="ARBA" id="ARBA00010617"/>
    </source>
</evidence>
<evidence type="ECO:0000256" key="3">
    <source>
        <dbReference type="ARBA" id="ARBA00022723"/>
    </source>
</evidence>
<dbReference type="SUPFAM" id="SSF48264">
    <property type="entry name" value="Cytochrome P450"/>
    <property type="match status" value="1"/>
</dbReference>
<evidence type="ECO:0000256" key="6">
    <source>
        <dbReference type="ARBA" id="ARBA00023033"/>
    </source>
</evidence>
<comment type="similarity">
    <text evidence="2">Belongs to the cytochrome P450 family.</text>
</comment>
<keyword evidence="8" id="KW-0812">Transmembrane</keyword>
<keyword evidence="5 7" id="KW-0408">Iron</keyword>